<dbReference type="GO" id="GO:0007062">
    <property type="term" value="P:sister chromatid cohesion"/>
    <property type="evidence" value="ECO:0007669"/>
    <property type="project" value="InterPro"/>
</dbReference>
<feature type="domain" description="Rad21/Rec8-like protein N-terminal" evidence="8">
    <location>
        <begin position="1"/>
        <end position="96"/>
    </location>
</feature>
<dbReference type="InterPro" id="IPR023093">
    <property type="entry name" value="ScpA-like_C"/>
</dbReference>
<sequence length="559" mass="63138">MFYSQCLLSRKGPLGAIWLAAYFHKKLKKDQIAQTDISSSVDEIVLNEVTVTYRVLGYLLLGVVRIYSKKVEYLFDDCKDVLIKINTYAVTKKDKLPMEAMCAPYSSITLPDKFELDAFDLEIVEEVSRGTLKTRKPITLKEAWEVARNDYSLDKYHEEEGTTCFASSTAYTPDEDAPLPHTMHIDTRVSPSQSGSEASMEKLQSVQLPQKQCPDLEIFPEADEPLTPGTKFDEMYNHDERIKFMDMTPPGPGEPHVLSEGHPVASTVDRTPDNSKLPYSSGQQGDVTPEFMVIPTPARKEQSRRSRKRKHLFDDVIVLSNDVVRRTLHDSSSLVCKRRKAPETVLDAWRASTFSKLRQDFLKPLILGSSWLGDLFYRKNFKTQEQIEADKGSIKSRVEVFETHCIDSEQRAALEESSVDHLASVGLVKCATSKSDKMGAKISVESVGEELSAETPDLGLNLMDEETGLHEEHQNRDEWSIRTRTVAKNLSKRFQTKKEQNEKEVLNLAPVLEGKTKKESARLFYELLVLKSLDVIDVKQESPYGDILVLATPGIEAVH</sequence>
<dbReference type="STRING" id="56857.A0A200QY75"/>
<dbReference type="InterPro" id="IPR036390">
    <property type="entry name" value="WH_DNA-bd_sf"/>
</dbReference>
<protein>
    <submittedName>
        <fullName evidence="9">Rad21/Rec8-like protein</fullName>
    </submittedName>
</protein>
<evidence type="ECO:0000259" key="7">
    <source>
        <dbReference type="Pfam" id="PF04824"/>
    </source>
</evidence>
<organism evidence="9 10">
    <name type="scientific">Macleaya cordata</name>
    <name type="common">Five-seeded plume-poppy</name>
    <name type="synonym">Bocconia cordata</name>
    <dbReference type="NCBI Taxonomy" id="56857"/>
    <lineage>
        <taxon>Eukaryota</taxon>
        <taxon>Viridiplantae</taxon>
        <taxon>Streptophyta</taxon>
        <taxon>Embryophyta</taxon>
        <taxon>Tracheophyta</taxon>
        <taxon>Spermatophyta</taxon>
        <taxon>Magnoliopsida</taxon>
        <taxon>Ranunculales</taxon>
        <taxon>Papaveraceae</taxon>
        <taxon>Papaveroideae</taxon>
        <taxon>Macleaya</taxon>
    </lineage>
</organism>
<keyword evidence="3" id="KW-0132">Cell division</keyword>
<reference evidence="9 10" key="1">
    <citation type="journal article" date="2017" name="Mol. Plant">
        <title>The Genome of Medicinal Plant Macleaya cordata Provides New Insights into Benzylisoquinoline Alkaloids Metabolism.</title>
        <authorList>
            <person name="Liu X."/>
            <person name="Liu Y."/>
            <person name="Huang P."/>
            <person name="Ma Y."/>
            <person name="Qing Z."/>
            <person name="Tang Q."/>
            <person name="Cao H."/>
            <person name="Cheng P."/>
            <person name="Zheng Y."/>
            <person name="Yuan Z."/>
            <person name="Zhou Y."/>
            <person name="Liu J."/>
            <person name="Tang Z."/>
            <person name="Zhuo Y."/>
            <person name="Zhang Y."/>
            <person name="Yu L."/>
            <person name="Huang J."/>
            <person name="Yang P."/>
            <person name="Peng Q."/>
            <person name="Zhang J."/>
            <person name="Jiang W."/>
            <person name="Zhang Z."/>
            <person name="Lin K."/>
            <person name="Ro D.K."/>
            <person name="Chen X."/>
            <person name="Xiong X."/>
            <person name="Shang Y."/>
            <person name="Huang S."/>
            <person name="Zeng J."/>
        </authorList>
    </citation>
    <scope>NUCLEOTIDE SEQUENCE [LARGE SCALE GENOMIC DNA]</scope>
    <source>
        <strain evidence="10">cv. BLH2017</strain>
        <tissue evidence="9">Root</tissue>
    </source>
</reference>
<dbReference type="AlphaFoldDB" id="A0A200QY75"/>
<dbReference type="OMA" id="PDRFYEP"/>
<dbReference type="InParanoid" id="A0A200QY75"/>
<dbReference type="SUPFAM" id="SSF46785">
    <property type="entry name" value="Winged helix' DNA-binding domain"/>
    <property type="match status" value="1"/>
</dbReference>
<dbReference type="PANTHER" id="PTHR12585">
    <property type="entry name" value="SCC1 / RAD21 FAMILY MEMBER"/>
    <property type="match status" value="1"/>
</dbReference>
<dbReference type="InterPro" id="IPR006909">
    <property type="entry name" value="Rad21/Rec8_C_eu"/>
</dbReference>
<dbReference type="PANTHER" id="PTHR12585:SF73">
    <property type="entry name" value="SISTER CHROMATID COHESION 1 PROTEIN 2"/>
    <property type="match status" value="1"/>
</dbReference>
<evidence type="ECO:0000256" key="1">
    <source>
        <dbReference type="ARBA" id="ARBA00004123"/>
    </source>
</evidence>
<dbReference type="CDD" id="cd21793">
    <property type="entry name" value="Rad21_Rec8_M_AtSYN1-like"/>
    <property type="match status" value="1"/>
</dbReference>
<dbReference type="InterPro" id="IPR039781">
    <property type="entry name" value="Rad21/Rec8-like"/>
</dbReference>
<evidence type="ECO:0000256" key="4">
    <source>
        <dbReference type="ARBA" id="ARBA00022829"/>
    </source>
</evidence>
<evidence type="ECO:0000256" key="3">
    <source>
        <dbReference type="ARBA" id="ARBA00022776"/>
    </source>
</evidence>
<dbReference type="GO" id="GO:0003682">
    <property type="term" value="F:chromatin binding"/>
    <property type="evidence" value="ECO:0007669"/>
    <property type="project" value="TreeGrafter"/>
</dbReference>
<dbReference type="GO" id="GO:0007059">
    <property type="term" value="P:chromosome segregation"/>
    <property type="evidence" value="ECO:0007669"/>
    <property type="project" value="UniProtKB-KW"/>
</dbReference>
<evidence type="ECO:0000256" key="2">
    <source>
        <dbReference type="ARBA" id="ARBA00009870"/>
    </source>
</evidence>
<comment type="subcellular location">
    <subcellularLocation>
        <location evidence="1">Nucleus</location>
    </subcellularLocation>
</comment>
<comment type="subunit">
    <text evidence="6">Component of the cohesin complex.</text>
</comment>
<feature type="domain" description="Rad21/Rec8-like protein C-terminal eukaryotic" evidence="7">
    <location>
        <begin position="502"/>
        <end position="553"/>
    </location>
</feature>
<evidence type="ECO:0000313" key="9">
    <source>
        <dbReference type="EMBL" id="OVA15402.1"/>
    </source>
</evidence>
<dbReference type="Proteomes" id="UP000195402">
    <property type="component" value="Unassembled WGS sequence"/>
</dbReference>
<dbReference type="EMBL" id="MVGT01000779">
    <property type="protein sequence ID" value="OVA15402.1"/>
    <property type="molecule type" value="Genomic_DNA"/>
</dbReference>
<evidence type="ECO:0000256" key="5">
    <source>
        <dbReference type="ARBA" id="ARBA00023242"/>
    </source>
</evidence>
<accession>A0A200QY75</accession>
<keyword evidence="3" id="KW-0131">Cell cycle</keyword>
<dbReference type="GO" id="GO:0008278">
    <property type="term" value="C:cohesin complex"/>
    <property type="evidence" value="ECO:0007669"/>
    <property type="project" value="InterPro"/>
</dbReference>
<name>A0A200QY75_MACCD</name>
<dbReference type="OrthoDB" id="10071381at2759"/>
<comment type="similarity">
    <text evidence="2">Belongs to the rad21 family.</text>
</comment>
<evidence type="ECO:0000256" key="6">
    <source>
        <dbReference type="ARBA" id="ARBA00064543"/>
    </source>
</evidence>
<dbReference type="Gene3D" id="1.10.10.580">
    <property type="entry name" value="Structural maintenance of chromosome 1. Chain E"/>
    <property type="match status" value="1"/>
</dbReference>
<gene>
    <name evidence="9" type="ORF">BVC80_1551g39</name>
</gene>
<dbReference type="GO" id="GO:1990414">
    <property type="term" value="P:replication-born double-strand break repair via sister chromatid exchange"/>
    <property type="evidence" value="ECO:0007669"/>
    <property type="project" value="TreeGrafter"/>
</dbReference>
<evidence type="ECO:0000259" key="8">
    <source>
        <dbReference type="Pfam" id="PF04825"/>
    </source>
</evidence>
<keyword evidence="5" id="KW-0539">Nucleus</keyword>
<dbReference type="GO" id="GO:0005634">
    <property type="term" value="C:nucleus"/>
    <property type="evidence" value="ECO:0007669"/>
    <property type="project" value="UniProtKB-SubCell"/>
</dbReference>
<dbReference type="Pfam" id="PF04825">
    <property type="entry name" value="Rad21_Rec8_N"/>
    <property type="match status" value="1"/>
</dbReference>
<keyword evidence="4" id="KW-0159">Chromosome partition</keyword>
<dbReference type="FunFam" id="1.10.10.580:FF:000002">
    <property type="entry name" value="Sister chromatid cohesion 1 protein 4"/>
    <property type="match status" value="1"/>
</dbReference>
<evidence type="ECO:0000313" key="10">
    <source>
        <dbReference type="Proteomes" id="UP000195402"/>
    </source>
</evidence>
<keyword evidence="3" id="KW-0498">Mitosis</keyword>
<dbReference type="InterPro" id="IPR006910">
    <property type="entry name" value="Rad21_Rec8_N"/>
</dbReference>
<dbReference type="FunCoup" id="A0A200QY75">
    <property type="interactions" value="1830"/>
</dbReference>
<comment type="caution">
    <text evidence="9">The sequence shown here is derived from an EMBL/GenBank/DDBJ whole genome shotgun (WGS) entry which is preliminary data.</text>
</comment>
<keyword evidence="10" id="KW-1185">Reference proteome</keyword>
<proteinExistence type="inferred from homology"/>
<dbReference type="Pfam" id="PF04824">
    <property type="entry name" value="Rad21_Rec8"/>
    <property type="match status" value="1"/>
</dbReference>